<evidence type="ECO:0000313" key="14">
    <source>
        <dbReference type="EMBL" id="SLM52300.1"/>
    </source>
</evidence>
<dbReference type="SUPFAM" id="SSF48019">
    <property type="entry name" value="post-AAA+ oligomerization domain-like"/>
    <property type="match status" value="1"/>
</dbReference>
<evidence type="ECO:0000256" key="7">
    <source>
        <dbReference type="ARBA" id="ARBA00022741"/>
    </source>
</evidence>
<dbReference type="PRINTS" id="PR00300">
    <property type="entry name" value="CLPPROTEASEA"/>
</dbReference>
<evidence type="ECO:0000256" key="3">
    <source>
        <dbReference type="ARBA" id="ARBA00022679"/>
    </source>
</evidence>
<dbReference type="EMBL" id="FWEY01000005">
    <property type="protein sequence ID" value="SLM52300.1"/>
    <property type="molecule type" value="Genomic_DNA"/>
</dbReference>
<keyword evidence="15" id="KW-1185">Reference proteome</keyword>
<dbReference type="PANTHER" id="PTHR11669">
    <property type="entry name" value="REPLICATION FACTOR C / DNA POLYMERASE III GAMMA-TAU SUBUNIT"/>
    <property type="match status" value="1"/>
</dbReference>
<dbReference type="NCBIfam" id="TIGR02397">
    <property type="entry name" value="dnaX_nterm"/>
    <property type="match status" value="1"/>
</dbReference>
<dbReference type="Gene3D" id="1.10.8.60">
    <property type="match status" value="1"/>
</dbReference>
<dbReference type="InterPro" id="IPR008921">
    <property type="entry name" value="DNA_pol3_clamp-load_cplx_C"/>
</dbReference>
<evidence type="ECO:0000313" key="15">
    <source>
        <dbReference type="Proteomes" id="UP000195985"/>
    </source>
</evidence>
<protein>
    <recommendedName>
        <fullName evidence="2">DNA-directed DNA polymerase</fullName>
        <ecNumber evidence="2">2.7.7.7</ecNumber>
    </recommendedName>
</protein>
<dbReference type="InterPro" id="IPR027417">
    <property type="entry name" value="P-loop_NTPase"/>
</dbReference>
<feature type="domain" description="AAA+ ATPase" evidence="13">
    <location>
        <begin position="37"/>
        <end position="179"/>
    </location>
</feature>
<dbReference type="Pfam" id="PF12169">
    <property type="entry name" value="DNA_pol3_gamma3"/>
    <property type="match status" value="1"/>
</dbReference>
<dbReference type="Proteomes" id="UP000195985">
    <property type="component" value="Unassembled WGS sequence"/>
</dbReference>
<gene>
    <name evidence="14" type="ORF">TPAS_1994</name>
</gene>
<name>A0A1W1IH55_9LACT</name>
<keyword evidence="4" id="KW-0548">Nucleotidyltransferase</keyword>
<dbReference type="EC" id="2.7.7.7" evidence="2"/>
<dbReference type="CDD" id="cd18137">
    <property type="entry name" value="HLD_clamp_pol_III_gamma_tau"/>
    <property type="match status" value="1"/>
</dbReference>
<dbReference type="Gene3D" id="1.20.272.10">
    <property type="match status" value="1"/>
</dbReference>
<dbReference type="GO" id="GO:0003887">
    <property type="term" value="F:DNA-directed DNA polymerase activity"/>
    <property type="evidence" value="ECO:0007669"/>
    <property type="project" value="UniProtKB-KW"/>
</dbReference>
<feature type="compositionally biased region" description="Low complexity" evidence="12">
    <location>
        <begin position="556"/>
        <end position="586"/>
    </location>
</feature>
<keyword evidence="3" id="KW-0808">Transferase</keyword>
<keyword evidence="8" id="KW-0862">Zinc</keyword>
<dbReference type="InterPro" id="IPR003593">
    <property type="entry name" value="AAA+_ATPase"/>
</dbReference>
<dbReference type="PANTHER" id="PTHR11669:SF0">
    <property type="entry name" value="PROTEIN STICHEL-LIKE 2"/>
    <property type="match status" value="1"/>
</dbReference>
<evidence type="ECO:0000256" key="11">
    <source>
        <dbReference type="ARBA" id="ARBA00049244"/>
    </source>
</evidence>
<evidence type="ECO:0000256" key="6">
    <source>
        <dbReference type="ARBA" id="ARBA00022723"/>
    </source>
</evidence>
<dbReference type="GO" id="GO:0005524">
    <property type="term" value="F:ATP binding"/>
    <property type="evidence" value="ECO:0007669"/>
    <property type="project" value="UniProtKB-KW"/>
</dbReference>
<dbReference type="InterPro" id="IPR012763">
    <property type="entry name" value="DNA_pol_III_sug/sutau_N"/>
</dbReference>
<accession>A0A1W1IH55</accession>
<dbReference type="Pfam" id="PF22608">
    <property type="entry name" value="DNAX_ATPase_lid"/>
    <property type="match status" value="1"/>
</dbReference>
<dbReference type="SUPFAM" id="SSF52540">
    <property type="entry name" value="P-loop containing nucleoside triphosphate hydrolases"/>
    <property type="match status" value="1"/>
</dbReference>
<keyword evidence="6" id="KW-0479">Metal-binding</keyword>
<dbReference type="GO" id="GO:0046872">
    <property type="term" value="F:metal ion binding"/>
    <property type="evidence" value="ECO:0007669"/>
    <property type="project" value="UniProtKB-KW"/>
</dbReference>
<evidence type="ECO:0000256" key="12">
    <source>
        <dbReference type="SAM" id="MobiDB-lite"/>
    </source>
</evidence>
<sequence length="648" mass="71500">MSYQALYRVWRPQRFGDIAGQEAVTQTLKNALIQGKTSHAYLFTGPRGTGKTSAAKIFAKAINCHHRVDGEPCNECETCRAITEGRLNDVIEIDAASNNGVEEIRDIRDKARYAPTQADYKVYIIDEVHMLSTGAFNALLKTLEEPPENVIFILATTEPHKIPLTIISRTQRFDFKRISYQDIINRMAYILQEEKISYDDQALHVIARSANGGMRDALSLLDQVISYGSESVTFDNAVKVSGSLTEEMMISFSGALLHEETETALQLLQEILSAGKEAGRFLEEMILFARDVLVYQQTKGKAFADNTQQYSEAFQTFSQEAPATFLYEMIEAFNQTQGEMRFSTQPDIYLEVLAVKLSQPHAQATATAAVPSTQTAPSGEVQRLAHELELVKKELAKLQELIASGNLTVSQEGAKAAPAKKETARQSNTSAGFKPNMGRTYQILGEATKQDLARVRDFWTDILDVLSVTQRAVLKQANPVAASPTSFILAFQYDILCQKATEDAELQAAVDAATQRMLQRPGELVCLTEEQWTSVRRNFIQNRNGSPAAGSDGEPKQAAPKPTAQPAAPKQQAATTVDETAAADLDLPPEPPMPEMEDGFRGDYHPGNFADDFAVETDPIVIEEQKEQEVVDQALSLFGDEVVTVVED</sequence>
<dbReference type="AlphaFoldDB" id="A0A1W1IH55"/>
<keyword evidence="7" id="KW-0547">Nucleotide-binding</keyword>
<keyword evidence="9" id="KW-0067">ATP-binding</keyword>
<comment type="similarity">
    <text evidence="1">Belongs to the DnaX/STICHEL family.</text>
</comment>
<evidence type="ECO:0000256" key="4">
    <source>
        <dbReference type="ARBA" id="ARBA00022695"/>
    </source>
</evidence>
<dbReference type="InterPro" id="IPR045085">
    <property type="entry name" value="HLD_clamp_pol_III_gamma_tau"/>
</dbReference>
<dbReference type="SMART" id="SM00382">
    <property type="entry name" value="AAA"/>
    <property type="match status" value="1"/>
</dbReference>
<dbReference type="InterPro" id="IPR050238">
    <property type="entry name" value="DNA_Rep/Repair_Clamp_Loader"/>
</dbReference>
<organism evidence="14 15">
    <name type="scientific">Trichococcus pasteurii</name>
    <dbReference type="NCBI Taxonomy" id="43064"/>
    <lineage>
        <taxon>Bacteria</taxon>
        <taxon>Bacillati</taxon>
        <taxon>Bacillota</taxon>
        <taxon>Bacilli</taxon>
        <taxon>Lactobacillales</taxon>
        <taxon>Carnobacteriaceae</taxon>
        <taxon>Trichococcus</taxon>
    </lineage>
</organism>
<dbReference type="Gene3D" id="3.40.50.300">
    <property type="entry name" value="P-loop containing nucleotide triphosphate hydrolases"/>
    <property type="match status" value="1"/>
</dbReference>
<keyword evidence="5" id="KW-0235">DNA replication</keyword>
<feature type="region of interest" description="Disordered" evidence="12">
    <location>
        <begin position="542"/>
        <end position="611"/>
    </location>
</feature>
<dbReference type="FunFam" id="3.40.50.300:FF:000014">
    <property type="entry name" value="DNA polymerase III subunit gamma/tau"/>
    <property type="match status" value="1"/>
</dbReference>
<dbReference type="Pfam" id="PF13177">
    <property type="entry name" value="DNA_pol3_delta2"/>
    <property type="match status" value="1"/>
</dbReference>
<evidence type="ECO:0000256" key="1">
    <source>
        <dbReference type="ARBA" id="ARBA00006360"/>
    </source>
</evidence>
<reference evidence="15" key="1">
    <citation type="submission" date="2016-04" db="EMBL/GenBank/DDBJ databases">
        <authorList>
            <person name="Strepis N."/>
        </authorList>
    </citation>
    <scope>NUCLEOTIDE SEQUENCE [LARGE SCALE GENOMIC DNA]</scope>
</reference>
<evidence type="ECO:0000259" key="13">
    <source>
        <dbReference type="SMART" id="SM00382"/>
    </source>
</evidence>
<evidence type="ECO:0000256" key="5">
    <source>
        <dbReference type="ARBA" id="ARBA00022705"/>
    </source>
</evidence>
<dbReference type="GO" id="GO:0003677">
    <property type="term" value="F:DNA binding"/>
    <property type="evidence" value="ECO:0007669"/>
    <property type="project" value="InterPro"/>
</dbReference>
<evidence type="ECO:0000256" key="9">
    <source>
        <dbReference type="ARBA" id="ARBA00022840"/>
    </source>
</evidence>
<evidence type="ECO:0000256" key="10">
    <source>
        <dbReference type="ARBA" id="ARBA00022932"/>
    </source>
</evidence>
<dbReference type="GO" id="GO:0006261">
    <property type="term" value="P:DNA-templated DNA replication"/>
    <property type="evidence" value="ECO:0007669"/>
    <property type="project" value="TreeGrafter"/>
</dbReference>
<dbReference type="RefSeq" id="WP_086943063.1">
    <property type="nucleotide sequence ID" value="NZ_FONM01000014.1"/>
</dbReference>
<comment type="catalytic activity">
    <reaction evidence="11">
        <text>DNA(n) + a 2'-deoxyribonucleoside 5'-triphosphate = DNA(n+1) + diphosphate</text>
        <dbReference type="Rhea" id="RHEA:22508"/>
        <dbReference type="Rhea" id="RHEA-COMP:17339"/>
        <dbReference type="Rhea" id="RHEA-COMP:17340"/>
        <dbReference type="ChEBI" id="CHEBI:33019"/>
        <dbReference type="ChEBI" id="CHEBI:61560"/>
        <dbReference type="ChEBI" id="CHEBI:173112"/>
        <dbReference type="EC" id="2.7.7.7"/>
    </reaction>
</comment>
<feature type="region of interest" description="Disordered" evidence="12">
    <location>
        <begin position="413"/>
        <end position="432"/>
    </location>
</feature>
<dbReference type="InterPro" id="IPR001270">
    <property type="entry name" value="ClpA/B"/>
</dbReference>
<keyword evidence="10" id="KW-0239">DNA-directed DNA polymerase</keyword>
<dbReference type="FunFam" id="1.10.8.60:FF:000013">
    <property type="entry name" value="DNA polymerase III subunit gamma/tau"/>
    <property type="match status" value="1"/>
</dbReference>
<dbReference type="OrthoDB" id="9810148at2"/>
<dbReference type="NCBIfam" id="NF004046">
    <property type="entry name" value="PRK05563.1"/>
    <property type="match status" value="1"/>
</dbReference>
<evidence type="ECO:0000256" key="8">
    <source>
        <dbReference type="ARBA" id="ARBA00022833"/>
    </source>
</evidence>
<proteinExistence type="inferred from homology"/>
<dbReference type="STRING" id="43064.SAMN04488086_11429"/>
<dbReference type="GO" id="GO:0009360">
    <property type="term" value="C:DNA polymerase III complex"/>
    <property type="evidence" value="ECO:0007669"/>
    <property type="project" value="InterPro"/>
</dbReference>
<evidence type="ECO:0000256" key="2">
    <source>
        <dbReference type="ARBA" id="ARBA00012417"/>
    </source>
</evidence>
<dbReference type="CDD" id="cd00009">
    <property type="entry name" value="AAA"/>
    <property type="match status" value="1"/>
</dbReference>
<dbReference type="InterPro" id="IPR022754">
    <property type="entry name" value="DNA_pol_III_gamma-3"/>
</dbReference>